<feature type="compositionally biased region" description="Basic residues" evidence="1">
    <location>
        <begin position="314"/>
        <end position="329"/>
    </location>
</feature>
<dbReference type="VEuPathDB" id="TriTrypDB:Tbg972.7.8570"/>
<protein>
    <recommendedName>
        <fullName evidence="4">Ubiquitin-like domain-containing protein</fullName>
    </recommendedName>
</protein>
<proteinExistence type="predicted"/>
<dbReference type="CDD" id="cd17039">
    <property type="entry name" value="Ubl_ubiquitin_like"/>
    <property type="match status" value="1"/>
</dbReference>
<feature type="region of interest" description="Disordered" evidence="1">
    <location>
        <begin position="649"/>
        <end position="702"/>
    </location>
</feature>
<dbReference type="SUPFAM" id="SSF55486">
    <property type="entry name" value="Metalloproteases ('zincins'), catalytic domain"/>
    <property type="match status" value="1"/>
</dbReference>
<feature type="region of interest" description="Disordered" evidence="1">
    <location>
        <begin position="145"/>
        <end position="170"/>
    </location>
</feature>
<sequence length="790" mass="85983">MHVGAEPPLIPLTSPSLFVSSIPHSSEHSPTLGSDGSENRCSDVDLKHLSLRVRSVLQAGKPPWRCPPVNGLLSGAEVNRSPPPSAPPLVRRVVHRRDDSRECDTSVTGCHMNTDGENNIGDGNVDSTNMVVCSDETPSVIENNKGLVKNHDSGTNRETNSDGSGNLHVTAGNDNNDVAICLDNDVSYISGSPYGTMDGWPASCGSPSDVGNRERNALKRRFALGEVLAPSPLRSSTTAEVESGYYNSHRQQRRLMEQQQQRHHSQKRRHRERVHSADKQSGRERGKEKQALNDALKVLYNAAAEKMASARRATSAKHRSTSGNHRKKLTASESCAAVPRHHEVKDTTKSYETRDPVRRSRKPRADLDVATIEAATRSRERTRTSSSRRGTLNDEICNFIKTYRVHVPSPALTWVEVAAPMVDVSEDEGITSPSKVPSVSTDSLDVAVETTTFTITGKSDKPKVVAGEGTTSGENGVDRADAGKKEVVNESKTSSDQINSVSLQVAVPSANLGHYTVRYIKMQVEKQLGVSAAQQVLYLGSVMLRDDVPLSFLHPSMPIYMDHDESNTQKVTEEETEENSGNPSGGSASLEGHGKEQTQSQEIEPPQQELPLPEALQQLEQLQVLQQQQVLENLKGLQLFQQKPEVQQQQQQQQQQQRSVSQSPTPLSRLGTLTGSPMRPRRPAPSPFTAAPAAESQRSVSESGALRVVGSISAQTPLNATQTSLRSTGKTPPATPLIAAAASDKHEGSDPQTQPLEELCDSGEMLEDVISSTIEQMKMLESIQRSFLKS</sequence>
<feature type="compositionally biased region" description="Polar residues" evidence="1">
    <location>
        <begin position="658"/>
        <end position="675"/>
    </location>
</feature>
<dbReference type="RefSeq" id="XP_011775285.1">
    <property type="nucleotide sequence ID" value="XM_011776983.1"/>
</dbReference>
<dbReference type="EMBL" id="FN554970">
    <property type="protein sequence ID" value="CBH13007.1"/>
    <property type="molecule type" value="Genomic_DNA"/>
</dbReference>
<evidence type="ECO:0000256" key="1">
    <source>
        <dbReference type="SAM" id="MobiDB-lite"/>
    </source>
</evidence>
<dbReference type="GeneID" id="23863197"/>
<dbReference type="AlphaFoldDB" id="C9ZUC0"/>
<dbReference type="InterPro" id="IPR029071">
    <property type="entry name" value="Ubiquitin-like_domsf"/>
</dbReference>
<dbReference type="KEGG" id="tbg:TbgDal_VII8570"/>
<feature type="compositionally biased region" description="Basic and acidic residues" evidence="1">
    <location>
        <begin position="274"/>
        <end position="291"/>
    </location>
</feature>
<dbReference type="Proteomes" id="UP000002316">
    <property type="component" value="Chromosome 7"/>
</dbReference>
<feature type="compositionally biased region" description="Basic and acidic residues" evidence="1">
    <location>
        <begin position="561"/>
        <end position="573"/>
    </location>
</feature>
<accession>C9ZUC0</accession>
<reference evidence="3" key="1">
    <citation type="journal article" date="2010" name="PLoS Negl. Trop. Dis.">
        <title>The genome sequence of Trypanosoma brucei gambiense, causative agent of chronic human african trypanosomiasis.</title>
        <authorList>
            <person name="Jackson A.P."/>
            <person name="Sanders M."/>
            <person name="Berry A."/>
            <person name="McQuillan J."/>
            <person name="Aslett M.A."/>
            <person name="Quail M.A."/>
            <person name="Chukualim B."/>
            <person name="Capewell P."/>
            <person name="MacLeod A."/>
            <person name="Melville S.E."/>
            <person name="Gibson W."/>
            <person name="Barry J.D."/>
            <person name="Berriman M."/>
            <person name="Hertz-Fowler C."/>
        </authorList>
    </citation>
    <scope>NUCLEOTIDE SEQUENCE [LARGE SCALE GENOMIC DNA]</scope>
    <source>
        <strain evidence="3">MHOM/CI/86/DAL972</strain>
    </source>
</reference>
<evidence type="ECO:0000313" key="3">
    <source>
        <dbReference type="Proteomes" id="UP000002316"/>
    </source>
</evidence>
<feature type="region of interest" description="Disordered" evidence="1">
    <location>
        <begin position="309"/>
        <end position="363"/>
    </location>
</feature>
<organism evidence="2 3">
    <name type="scientific">Trypanosoma brucei gambiense (strain MHOM/CI/86/DAL972)</name>
    <dbReference type="NCBI Taxonomy" id="679716"/>
    <lineage>
        <taxon>Eukaryota</taxon>
        <taxon>Discoba</taxon>
        <taxon>Euglenozoa</taxon>
        <taxon>Kinetoplastea</taxon>
        <taxon>Metakinetoplastina</taxon>
        <taxon>Trypanosomatida</taxon>
        <taxon>Trypanosomatidae</taxon>
        <taxon>Trypanosoma</taxon>
    </lineage>
</organism>
<gene>
    <name evidence="2" type="ORF">TbgDal_VII8570</name>
</gene>
<evidence type="ECO:0000313" key="2">
    <source>
        <dbReference type="EMBL" id="CBH13007.1"/>
    </source>
</evidence>
<feature type="compositionally biased region" description="Basic and acidic residues" evidence="1">
    <location>
        <begin position="340"/>
        <end position="363"/>
    </location>
</feature>
<feature type="region of interest" description="Disordered" evidence="1">
    <location>
        <begin position="233"/>
        <end position="291"/>
    </location>
</feature>
<dbReference type="SUPFAM" id="SSF54236">
    <property type="entry name" value="Ubiquitin-like"/>
    <property type="match status" value="1"/>
</dbReference>
<feature type="region of interest" description="Disordered" evidence="1">
    <location>
        <begin position="459"/>
        <end position="479"/>
    </location>
</feature>
<name>C9ZUC0_TRYB9</name>
<feature type="region of interest" description="Disordered" evidence="1">
    <location>
        <begin position="559"/>
        <end position="606"/>
    </location>
</feature>
<feature type="compositionally biased region" description="Basic residues" evidence="1">
    <location>
        <begin position="261"/>
        <end position="273"/>
    </location>
</feature>
<evidence type="ECO:0008006" key="4">
    <source>
        <dbReference type="Google" id="ProtNLM"/>
    </source>
</evidence>
<feature type="compositionally biased region" description="Low complexity" evidence="1">
    <location>
        <begin position="597"/>
        <end position="606"/>
    </location>
</feature>
<feature type="compositionally biased region" description="Polar residues" evidence="1">
    <location>
        <begin position="233"/>
        <end position="249"/>
    </location>
</feature>